<dbReference type="SMART" id="SM00822">
    <property type="entry name" value="PKS_KR"/>
    <property type="match status" value="1"/>
</dbReference>
<keyword evidence="6" id="KW-1185">Reference proteome</keyword>
<dbReference type="OrthoDB" id="1933717at2759"/>
<gene>
    <name evidence="5" type="ORF">M440DRAFT_1372832</name>
</gene>
<dbReference type="AlphaFoldDB" id="A0A2T4C9Z0"/>
<dbReference type="InterPro" id="IPR002347">
    <property type="entry name" value="SDR_fam"/>
</dbReference>
<comment type="similarity">
    <text evidence="1">Belongs to the short-chain dehydrogenases/reductases (SDR) family.</text>
</comment>
<evidence type="ECO:0000256" key="2">
    <source>
        <dbReference type="ARBA" id="ARBA00023002"/>
    </source>
</evidence>
<evidence type="ECO:0000259" key="4">
    <source>
        <dbReference type="SMART" id="SM00822"/>
    </source>
</evidence>
<evidence type="ECO:0000256" key="3">
    <source>
        <dbReference type="SAM" id="MobiDB-lite"/>
    </source>
</evidence>
<dbReference type="Pfam" id="PF00106">
    <property type="entry name" value="adh_short"/>
    <property type="match status" value="1"/>
</dbReference>
<sequence length="330" mass="36000">MSLPSLKQYHRKPYEAISPSRPELSQAGRTVLVTGGNSGIGYAIARNFIKAGAKRVIILGRRPDVVKAAAKKLAQEANDSGSSTVADGRICDIASLESTEALWSGLQKDGIYVDVLVLNAAAAGRVAPILESGLKNVWADYETNVRSSLDFAERFYKQNGKGADARKFLIYVSSIVSYMWSTMAPERPSYGLTKNAGTALVQQIAKDTPVNEMQVVSFHPGGVLTDMARAAGAREDIGIPFDDENLPGQFAVWAASREAEHLHGRFVWANWDVDEVKAVLGKQIAEEPNFLKVGIEGLSENLPNPMIPPEMLEKILQFQKSLQSNLQEKK</sequence>
<dbReference type="PANTHER" id="PTHR43669">
    <property type="entry name" value="5-KETO-D-GLUCONATE 5-REDUCTASE"/>
    <property type="match status" value="1"/>
</dbReference>
<dbReference type="EMBL" id="KZ679129">
    <property type="protein sequence ID" value="PTB78332.1"/>
    <property type="molecule type" value="Genomic_DNA"/>
</dbReference>
<dbReference type="InterPro" id="IPR036291">
    <property type="entry name" value="NAD(P)-bd_dom_sf"/>
</dbReference>
<reference evidence="5 6" key="1">
    <citation type="submission" date="2016-07" db="EMBL/GenBank/DDBJ databases">
        <title>Multiple horizontal gene transfer events from other fungi enriched the ability of initially mycotrophic Trichoderma (Ascomycota) to feed on dead plant biomass.</title>
        <authorList>
            <consortium name="DOE Joint Genome Institute"/>
            <person name="Aerts A."/>
            <person name="Atanasova L."/>
            <person name="Chenthamara K."/>
            <person name="Zhang J."/>
            <person name="Grujic M."/>
            <person name="Henrissat B."/>
            <person name="Kuo A."/>
            <person name="Salamov A."/>
            <person name="Lipzen A."/>
            <person name="Labutti K."/>
            <person name="Barry K."/>
            <person name="Miao Y."/>
            <person name="Rahimi M.J."/>
            <person name="Shen Q."/>
            <person name="Grigoriev I.V."/>
            <person name="Kubicek C.P."/>
            <person name="Druzhinina I.S."/>
        </authorList>
    </citation>
    <scope>NUCLEOTIDE SEQUENCE [LARGE SCALE GENOMIC DNA]</scope>
    <source>
        <strain evidence="5 6">ATCC 18648</strain>
    </source>
</reference>
<dbReference type="InterPro" id="IPR057326">
    <property type="entry name" value="KR_dom"/>
</dbReference>
<proteinExistence type="inferred from homology"/>
<dbReference type="PRINTS" id="PR00081">
    <property type="entry name" value="GDHRDH"/>
</dbReference>
<evidence type="ECO:0000313" key="6">
    <source>
        <dbReference type="Proteomes" id="UP000240760"/>
    </source>
</evidence>
<dbReference type="PANTHER" id="PTHR43669:SF3">
    <property type="entry name" value="ALCOHOL DEHYDROGENASE, PUTATIVE (AFU_ORTHOLOGUE AFUA_3G03445)-RELATED"/>
    <property type="match status" value="1"/>
</dbReference>
<organism evidence="5 6">
    <name type="scientific">Trichoderma longibrachiatum ATCC 18648</name>
    <dbReference type="NCBI Taxonomy" id="983965"/>
    <lineage>
        <taxon>Eukaryota</taxon>
        <taxon>Fungi</taxon>
        <taxon>Dikarya</taxon>
        <taxon>Ascomycota</taxon>
        <taxon>Pezizomycotina</taxon>
        <taxon>Sordariomycetes</taxon>
        <taxon>Hypocreomycetidae</taxon>
        <taxon>Hypocreales</taxon>
        <taxon>Hypocreaceae</taxon>
        <taxon>Trichoderma</taxon>
    </lineage>
</organism>
<evidence type="ECO:0000313" key="5">
    <source>
        <dbReference type="EMBL" id="PTB78332.1"/>
    </source>
</evidence>
<feature type="region of interest" description="Disordered" evidence="3">
    <location>
        <begin position="1"/>
        <end position="22"/>
    </location>
</feature>
<feature type="domain" description="Ketoreductase" evidence="4">
    <location>
        <begin position="29"/>
        <end position="207"/>
    </location>
</feature>
<accession>A0A2T4C9Z0</accession>
<dbReference type="GO" id="GO:0016491">
    <property type="term" value="F:oxidoreductase activity"/>
    <property type="evidence" value="ECO:0007669"/>
    <property type="project" value="UniProtKB-KW"/>
</dbReference>
<keyword evidence="2" id="KW-0560">Oxidoreductase</keyword>
<dbReference type="Gene3D" id="3.40.50.720">
    <property type="entry name" value="NAD(P)-binding Rossmann-like Domain"/>
    <property type="match status" value="1"/>
</dbReference>
<dbReference type="Proteomes" id="UP000240760">
    <property type="component" value="Unassembled WGS sequence"/>
</dbReference>
<dbReference type="CDD" id="cd05233">
    <property type="entry name" value="SDR_c"/>
    <property type="match status" value="1"/>
</dbReference>
<evidence type="ECO:0000256" key="1">
    <source>
        <dbReference type="ARBA" id="ARBA00006484"/>
    </source>
</evidence>
<name>A0A2T4C9Z0_TRILO</name>
<protein>
    <submittedName>
        <fullName evidence="5">NAD(P)-binding protein</fullName>
    </submittedName>
</protein>
<dbReference type="SUPFAM" id="SSF51735">
    <property type="entry name" value="NAD(P)-binding Rossmann-fold domains"/>
    <property type="match status" value="1"/>
</dbReference>